<dbReference type="Proteomes" id="UP000095347">
    <property type="component" value="Unassembled WGS sequence"/>
</dbReference>
<sequence>MHKKLLQMIIISVMAATIGTTAATAGEQPAGEPIVINGMEVMGIFLQPVDMEPAMHDQGSAVTDIHLEADIHAVVGNENGFAGGEWIPYLNISYELTKSGSDWKKAGMFMGMVASDGPHYGANVKLDGAGEYNLVFHIQPPEGHAFMRHTDKETGVGPWWKPFDYTGSFIFAGAGKKGGY</sequence>
<keyword evidence="2 3" id="KW-0732">Signal</keyword>
<name>Q6PPC2_9PROT</name>
<dbReference type="STRING" id="28181.BEN30_07410"/>
<accession>Q6PPC2</accession>
<gene>
    <name evidence="5" type="ORF">BEN30_07410</name>
</gene>
<reference evidence="5" key="4">
    <citation type="submission" date="2016-07" db="EMBL/GenBank/DDBJ databases">
        <authorList>
            <person name="Trubitsyn D."/>
            <person name="Abreu F.A."/>
            <person name="Ward B."/>
            <person name="Taylor T."/>
            <person name="Hattori M."/>
            <person name="Kondo S."/>
            <person name="Trivedi U."/>
            <person name="Staniland S."/>
            <person name="Lins U."/>
            <person name="Bazylinski D.A."/>
        </authorList>
    </citation>
    <scope>NUCLEOTIDE SEQUENCE</scope>
    <source>
        <strain evidence="5">MV-1</strain>
    </source>
</reference>
<dbReference type="EMBL" id="AY588947">
    <property type="protein sequence ID" value="AAT01655.1"/>
    <property type="molecule type" value="Genomic_DNA"/>
</dbReference>
<evidence type="ECO:0000313" key="5">
    <source>
        <dbReference type="EMBL" id="OEJ68078.1"/>
    </source>
</evidence>
<dbReference type="AlphaFoldDB" id="Q6PPC2"/>
<feature type="signal peptide" evidence="3">
    <location>
        <begin position="1"/>
        <end position="25"/>
    </location>
</feature>
<reference evidence="4" key="1">
    <citation type="journal article" date="2004" name="Microbiology">
        <title>Evidence for a copper-dependent iron transport system in the marine, magnetotactic bacterium strain MV-1.</title>
        <authorList>
            <person name="Dubbels B.L."/>
            <person name="DiSpirito A.A."/>
            <person name="Morton J.D."/>
            <person name="Semrau J.D."/>
            <person name="Neto J.N."/>
            <person name="Bazylinski D.A."/>
        </authorList>
    </citation>
    <scope>NUCLEOTIDE SEQUENCE</scope>
    <source>
        <strain evidence="4">MV-1</strain>
    </source>
</reference>
<dbReference type="Pfam" id="PF10634">
    <property type="entry name" value="Iron_transport"/>
    <property type="match status" value="1"/>
</dbReference>
<organism evidence="4">
    <name type="scientific">Magnetovibrio blakemorei</name>
    <dbReference type="NCBI Taxonomy" id="28181"/>
    <lineage>
        <taxon>Bacteria</taxon>
        <taxon>Pseudomonadati</taxon>
        <taxon>Pseudomonadota</taxon>
        <taxon>Alphaproteobacteria</taxon>
        <taxon>Rhodospirillales</taxon>
        <taxon>Magnetovibrionaceae</taxon>
        <taxon>Magnetovibrio</taxon>
    </lineage>
</organism>
<dbReference type="PIRSF" id="PIRSF017018">
    <property type="entry name" value="Tp34"/>
    <property type="match status" value="1"/>
</dbReference>
<dbReference type="EMBL" id="MCGG01000017">
    <property type="protein sequence ID" value="OEJ68078.1"/>
    <property type="molecule type" value="Genomic_DNA"/>
</dbReference>
<dbReference type="RefSeq" id="WP_069957407.1">
    <property type="nucleotide sequence ID" value="NZ_MCGG01000017.1"/>
</dbReference>
<dbReference type="InterPro" id="IPR038482">
    <property type="entry name" value="Tp34-type_sf"/>
</dbReference>
<evidence type="ECO:0000313" key="4">
    <source>
        <dbReference type="EMBL" id="AAT01655.1"/>
    </source>
</evidence>
<evidence type="ECO:0000256" key="2">
    <source>
        <dbReference type="ARBA" id="ARBA00022729"/>
    </source>
</evidence>
<keyword evidence="6" id="KW-1185">Reference proteome</keyword>
<evidence type="ECO:0000313" key="6">
    <source>
        <dbReference type="Proteomes" id="UP000095347"/>
    </source>
</evidence>
<dbReference type="EMBL" id="AY587957">
    <property type="protein sequence ID" value="AAT01654.1"/>
    <property type="molecule type" value="Genomic_DNA"/>
</dbReference>
<comment type="similarity">
    <text evidence="1">Belongs to the UPF0423 family.</text>
</comment>
<reference evidence="4" key="2">
    <citation type="journal article" date="2013" name="Int. J. Syst. Evol. Microbiol.">
        <title>Magnetovibrio blakemorei, gen. nov. sp. nov., a new magnetotactic bacterium (Alphaproteobacteria: Rhodospirillaceae) isolated from a salt marsh.</title>
        <authorList>
            <person name="Bazylinski D.A."/>
            <person name="Williams T.J."/>
            <person name="Lefevre C.T."/>
            <person name="Trubitsyn D."/>
            <person name="Fang J."/>
            <person name="Beveridge T.J."/>
            <person name="Moskowitz B.M."/>
            <person name="Ward B."/>
            <person name="Schubbe S."/>
            <person name="Dubbels B.L."/>
            <person name="Simpson B."/>
        </authorList>
    </citation>
    <scope>NUCLEOTIDE SEQUENCE</scope>
    <source>
        <strain evidence="4">MV-1</strain>
    </source>
</reference>
<dbReference type="Gene3D" id="2.60.40.2480">
    <property type="entry name" value="Periplasmic metal-binding protein Tp34-type"/>
    <property type="match status" value="1"/>
</dbReference>
<protein>
    <submittedName>
        <fullName evidence="4">Periplasmic copper handling protein</fullName>
    </submittedName>
</protein>
<reference evidence="6" key="3">
    <citation type="submission" date="2016-07" db="EMBL/GenBank/DDBJ databases">
        <authorList>
            <person name="Florea S."/>
            <person name="Webb J.S."/>
            <person name="Jaromczyk J."/>
            <person name="Schardl C.L."/>
        </authorList>
    </citation>
    <scope>NUCLEOTIDE SEQUENCE [LARGE SCALE GENOMIC DNA]</scope>
    <source>
        <strain evidence="6">MV-1</strain>
    </source>
</reference>
<evidence type="ECO:0000256" key="3">
    <source>
        <dbReference type="SAM" id="SignalP"/>
    </source>
</evidence>
<dbReference type="InterPro" id="IPR018470">
    <property type="entry name" value="Metal-bd_Tp34-typ"/>
</dbReference>
<evidence type="ECO:0000256" key="1">
    <source>
        <dbReference type="ARBA" id="ARBA00010013"/>
    </source>
</evidence>
<proteinExistence type="inferred from homology"/>
<feature type="chain" id="PRO_5013533358" evidence="3">
    <location>
        <begin position="26"/>
        <end position="180"/>
    </location>
</feature>